<keyword evidence="7" id="KW-0812">Transmembrane</keyword>
<keyword evidence="7" id="KW-0472">Membrane</keyword>
<dbReference type="InterPro" id="IPR011009">
    <property type="entry name" value="Kinase-like_dom_sf"/>
</dbReference>
<dbReference type="GO" id="GO:0005524">
    <property type="term" value="F:ATP binding"/>
    <property type="evidence" value="ECO:0007669"/>
    <property type="project" value="UniProtKB-UniRule"/>
</dbReference>
<dbReference type="KEGG" id="tim:GMBLW1_28520"/>
<keyword evidence="7" id="KW-1133">Transmembrane helix</keyword>
<organism evidence="9">
    <name type="scientific">Tuwongella immobilis</name>
    <dbReference type="NCBI Taxonomy" id="692036"/>
    <lineage>
        <taxon>Bacteria</taxon>
        <taxon>Pseudomonadati</taxon>
        <taxon>Planctomycetota</taxon>
        <taxon>Planctomycetia</taxon>
        <taxon>Gemmatales</taxon>
        <taxon>Gemmataceae</taxon>
        <taxon>Tuwongella</taxon>
    </lineage>
</organism>
<name>A0A6C2YHU5_9BACT</name>
<dbReference type="PROSITE" id="PS50011">
    <property type="entry name" value="PROTEIN_KINASE_DOM"/>
    <property type="match status" value="1"/>
</dbReference>
<keyword evidence="9" id="KW-0723">Serine/threonine-protein kinase</keyword>
<evidence type="ECO:0000256" key="3">
    <source>
        <dbReference type="ARBA" id="ARBA00022777"/>
    </source>
</evidence>
<feature type="region of interest" description="Disordered" evidence="6">
    <location>
        <begin position="274"/>
        <end position="318"/>
    </location>
</feature>
<dbReference type="SMART" id="SM00220">
    <property type="entry name" value="S_TKc"/>
    <property type="match status" value="1"/>
</dbReference>
<dbReference type="PROSITE" id="PS00107">
    <property type="entry name" value="PROTEIN_KINASE_ATP"/>
    <property type="match status" value="1"/>
</dbReference>
<dbReference type="InterPro" id="IPR000719">
    <property type="entry name" value="Prot_kinase_dom"/>
</dbReference>
<sequence>MIGQQIGRYRIESRIGQGAMGEVYRAVDDRGEFVAVKFLMAELAREPVFLMRFQAEIETLRKLRHPNIVSYQDHGIHEGIPFLVMEWIDGPDYESLGKRGERGRLPWQEVLDLALQVVPALRHAHRKGFLHRDLKPSNLLRCLDGRVKLSDFGLAKMLIQPSPQLLNSVVGAIAYTAPEQALGKPITKRSDFYAFGGVLYTLLTGRPPFSGNNVVEVMHKHCFVQPERPEHLVPGLPRELDDLICRLLAKDPAQRPGDGSVLLKQLEQIRAELERRGQLDPNRTARSAVAAHETDDLDDDDSEDAEIDSFRPLPPPPEMPVPLMRRPIVVIPMAATVFLLILWGINRRPSAEMLFAKVEPLLQSDSPDDWQKAWDEGLSEIASRFPDRYLQEVRQVRERLDDRAAIRRAIASYRLNTPSTTEAERLYRRGLSLLATGELAAAQRQWEHVAIAFADVPEAARWVEQATNGIAEVKTLRNERPRRDPESAAGNDIALQAARARLAQLRATGQIDAARAMAQALRVLYADDPIALQALDFEQPGEKSQPNR</sequence>
<dbReference type="PANTHER" id="PTHR43289:SF6">
    <property type="entry name" value="SERINE_THREONINE-PROTEIN KINASE NEKL-3"/>
    <property type="match status" value="1"/>
</dbReference>
<feature type="transmembrane region" description="Helical" evidence="7">
    <location>
        <begin position="328"/>
        <end position="345"/>
    </location>
</feature>
<proteinExistence type="predicted"/>
<evidence type="ECO:0000256" key="4">
    <source>
        <dbReference type="ARBA" id="ARBA00022840"/>
    </source>
</evidence>
<evidence type="ECO:0000256" key="5">
    <source>
        <dbReference type="PROSITE-ProRule" id="PRU10141"/>
    </source>
</evidence>
<dbReference type="SUPFAM" id="SSF56112">
    <property type="entry name" value="Protein kinase-like (PK-like)"/>
    <property type="match status" value="1"/>
</dbReference>
<dbReference type="InterPro" id="IPR017441">
    <property type="entry name" value="Protein_kinase_ATP_BS"/>
</dbReference>
<keyword evidence="10" id="KW-1185">Reference proteome</keyword>
<evidence type="ECO:0000256" key="1">
    <source>
        <dbReference type="ARBA" id="ARBA00022679"/>
    </source>
</evidence>
<protein>
    <recommendedName>
        <fullName evidence="8">Protein kinase domain-containing protein</fullName>
    </recommendedName>
</protein>
<accession>A0A6C2YHU5</accession>
<evidence type="ECO:0000313" key="10">
    <source>
        <dbReference type="Proteomes" id="UP000464378"/>
    </source>
</evidence>
<keyword evidence="4 5" id="KW-0067">ATP-binding</keyword>
<dbReference type="Pfam" id="PF00069">
    <property type="entry name" value="Pkinase"/>
    <property type="match status" value="1"/>
</dbReference>
<reference evidence="9" key="1">
    <citation type="submission" date="2019-04" db="EMBL/GenBank/DDBJ databases">
        <authorList>
            <consortium name="Science for Life Laboratories"/>
        </authorList>
    </citation>
    <scope>NUCLEOTIDE SEQUENCE</scope>
    <source>
        <strain evidence="9">MBLW1</strain>
    </source>
</reference>
<keyword evidence="1" id="KW-0808">Transferase</keyword>
<dbReference type="Proteomes" id="UP000464378">
    <property type="component" value="Chromosome"/>
</dbReference>
<evidence type="ECO:0000256" key="2">
    <source>
        <dbReference type="ARBA" id="ARBA00022741"/>
    </source>
</evidence>
<dbReference type="RefSeq" id="WP_162656350.1">
    <property type="nucleotide sequence ID" value="NZ_LR593887.1"/>
</dbReference>
<gene>
    <name evidence="9" type="ORF">GMBLW1_28520</name>
</gene>
<evidence type="ECO:0000256" key="7">
    <source>
        <dbReference type="SAM" id="Phobius"/>
    </source>
</evidence>
<evidence type="ECO:0000256" key="6">
    <source>
        <dbReference type="SAM" id="MobiDB-lite"/>
    </source>
</evidence>
<feature type="compositionally biased region" description="Acidic residues" evidence="6">
    <location>
        <begin position="295"/>
        <end position="307"/>
    </location>
</feature>
<dbReference type="Gene3D" id="3.30.200.20">
    <property type="entry name" value="Phosphorylase Kinase, domain 1"/>
    <property type="match status" value="1"/>
</dbReference>
<dbReference type="EMBL" id="LR586016">
    <property type="protein sequence ID" value="VIP01108.1"/>
    <property type="molecule type" value="Genomic_DNA"/>
</dbReference>
<feature type="domain" description="Protein kinase" evidence="8">
    <location>
        <begin position="9"/>
        <end position="269"/>
    </location>
</feature>
<dbReference type="PANTHER" id="PTHR43289">
    <property type="entry name" value="MITOGEN-ACTIVATED PROTEIN KINASE KINASE KINASE 20-RELATED"/>
    <property type="match status" value="1"/>
</dbReference>
<dbReference type="AlphaFoldDB" id="A0A6C2YHU5"/>
<evidence type="ECO:0000259" key="8">
    <source>
        <dbReference type="PROSITE" id="PS50011"/>
    </source>
</evidence>
<dbReference type="CDD" id="cd14014">
    <property type="entry name" value="STKc_PknB_like"/>
    <property type="match status" value="1"/>
</dbReference>
<keyword evidence="3 9" id="KW-0418">Kinase</keyword>
<dbReference type="GO" id="GO:0004674">
    <property type="term" value="F:protein serine/threonine kinase activity"/>
    <property type="evidence" value="ECO:0007669"/>
    <property type="project" value="UniProtKB-KW"/>
</dbReference>
<keyword evidence="2 5" id="KW-0547">Nucleotide-binding</keyword>
<dbReference type="InParanoid" id="A0A6C2YHU5"/>
<evidence type="ECO:0000313" key="9">
    <source>
        <dbReference type="EMBL" id="VIP01108.1"/>
    </source>
</evidence>
<dbReference type="Gene3D" id="1.10.510.10">
    <property type="entry name" value="Transferase(Phosphotransferase) domain 1"/>
    <property type="match status" value="1"/>
</dbReference>
<dbReference type="EMBL" id="LR593887">
    <property type="protein sequence ID" value="VTR97641.1"/>
    <property type="molecule type" value="Genomic_DNA"/>
</dbReference>
<feature type="binding site" evidence="5">
    <location>
        <position position="37"/>
    </location>
    <ligand>
        <name>ATP</name>
        <dbReference type="ChEBI" id="CHEBI:30616"/>
    </ligand>
</feature>